<dbReference type="Pfam" id="PF01607">
    <property type="entry name" value="CBM_14"/>
    <property type="match status" value="1"/>
</dbReference>
<feature type="chain" id="PRO_5011656916" evidence="1">
    <location>
        <begin position="22"/>
        <end position="52"/>
    </location>
</feature>
<dbReference type="SUPFAM" id="SSF57625">
    <property type="entry name" value="Invertebrate chitin-binding proteins"/>
    <property type="match status" value="1"/>
</dbReference>
<evidence type="ECO:0000256" key="1">
    <source>
        <dbReference type="SAM" id="SignalP"/>
    </source>
</evidence>
<keyword evidence="1" id="KW-0732">Signal</keyword>
<sequence length="52" mass="5261">MKFKTIACALALSLSPALAFAGCVGHEKQSQSCAPGSVWDAVSQSCVESASS</sequence>
<evidence type="ECO:0000259" key="2">
    <source>
        <dbReference type="Pfam" id="PF01607"/>
    </source>
</evidence>
<keyword evidence="4" id="KW-1185">Reference proteome</keyword>
<dbReference type="GO" id="GO:0008061">
    <property type="term" value="F:chitin binding"/>
    <property type="evidence" value="ECO:0007669"/>
    <property type="project" value="InterPro"/>
</dbReference>
<proteinExistence type="predicted"/>
<feature type="signal peptide" evidence="1">
    <location>
        <begin position="1"/>
        <end position="21"/>
    </location>
</feature>
<dbReference type="PROSITE" id="PS51257">
    <property type="entry name" value="PROKAR_LIPOPROTEIN"/>
    <property type="match status" value="1"/>
</dbReference>
<dbReference type="AlphaFoldDB" id="A0A1H6V956"/>
<dbReference type="STRING" id="1227549.SAMN05444007_10390"/>
<feature type="domain" description="Chitin-binding type-2" evidence="2">
    <location>
        <begin position="20"/>
        <end position="50"/>
    </location>
</feature>
<dbReference type="RefSeq" id="WP_177175392.1">
    <property type="nucleotide sequence ID" value="NZ_BMGV01000003.1"/>
</dbReference>
<organism evidence="3 4">
    <name type="scientific">Cribrihabitans marinus</name>
    <dbReference type="NCBI Taxonomy" id="1227549"/>
    <lineage>
        <taxon>Bacteria</taxon>
        <taxon>Pseudomonadati</taxon>
        <taxon>Pseudomonadota</taxon>
        <taxon>Alphaproteobacteria</taxon>
        <taxon>Rhodobacterales</taxon>
        <taxon>Paracoccaceae</taxon>
        <taxon>Cribrihabitans</taxon>
    </lineage>
</organism>
<dbReference type="GO" id="GO:0005576">
    <property type="term" value="C:extracellular region"/>
    <property type="evidence" value="ECO:0007669"/>
    <property type="project" value="InterPro"/>
</dbReference>
<protein>
    <submittedName>
        <fullName evidence="3">Chitin binding Peritrophin-A domain-containing protein</fullName>
    </submittedName>
</protein>
<reference evidence="3 4" key="1">
    <citation type="submission" date="2016-10" db="EMBL/GenBank/DDBJ databases">
        <authorList>
            <person name="de Groot N.N."/>
        </authorList>
    </citation>
    <scope>NUCLEOTIDE SEQUENCE [LARGE SCALE GENOMIC DNA]</scope>
    <source>
        <strain evidence="3 4">DSM 29340</strain>
    </source>
</reference>
<dbReference type="EMBL" id="FNYD01000003">
    <property type="protein sequence ID" value="SEI99444.1"/>
    <property type="molecule type" value="Genomic_DNA"/>
</dbReference>
<dbReference type="InterPro" id="IPR002557">
    <property type="entry name" value="Chitin-bd_dom"/>
</dbReference>
<dbReference type="InterPro" id="IPR036508">
    <property type="entry name" value="Chitin-bd_dom_sf"/>
</dbReference>
<gene>
    <name evidence="3" type="ORF">SAMN05444007_10390</name>
</gene>
<evidence type="ECO:0000313" key="4">
    <source>
        <dbReference type="Proteomes" id="UP000199379"/>
    </source>
</evidence>
<dbReference type="Proteomes" id="UP000199379">
    <property type="component" value="Unassembled WGS sequence"/>
</dbReference>
<evidence type="ECO:0000313" key="3">
    <source>
        <dbReference type="EMBL" id="SEI99444.1"/>
    </source>
</evidence>
<name>A0A1H6V956_9RHOB</name>
<accession>A0A1H6V956</accession>